<dbReference type="InterPro" id="IPR003591">
    <property type="entry name" value="Leu-rich_rpt_typical-subtyp"/>
</dbReference>
<dbReference type="GO" id="GO:0005524">
    <property type="term" value="F:ATP binding"/>
    <property type="evidence" value="ECO:0007669"/>
    <property type="project" value="UniProtKB-KW"/>
</dbReference>
<dbReference type="STRING" id="554065.E1ZDM3"/>
<dbReference type="InterPro" id="IPR008271">
    <property type="entry name" value="Ser/Thr_kinase_AS"/>
</dbReference>
<feature type="domain" description="Protein kinase" evidence="8">
    <location>
        <begin position="453"/>
        <end position="664"/>
    </location>
</feature>
<keyword evidence="6" id="KW-0547">Nucleotide-binding</keyword>
<dbReference type="GO" id="GO:0004672">
    <property type="term" value="F:protein kinase activity"/>
    <property type="evidence" value="ECO:0007669"/>
    <property type="project" value="InterPro"/>
</dbReference>
<reference evidence="9 10" key="1">
    <citation type="journal article" date="2010" name="Plant Cell">
        <title>The Chlorella variabilis NC64A genome reveals adaptation to photosymbiosis, coevolution with viruses, and cryptic sex.</title>
        <authorList>
            <person name="Blanc G."/>
            <person name="Duncan G."/>
            <person name="Agarkova I."/>
            <person name="Borodovsky M."/>
            <person name="Gurnon J."/>
            <person name="Kuo A."/>
            <person name="Lindquist E."/>
            <person name="Lucas S."/>
            <person name="Pangilinan J."/>
            <person name="Polle J."/>
            <person name="Salamov A."/>
            <person name="Terry A."/>
            <person name="Yamada T."/>
            <person name="Dunigan D.D."/>
            <person name="Grigoriev I.V."/>
            <person name="Claverie J.M."/>
            <person name="Van Etten J.L."/>
        </authorList>
    </citation>
    <scope>NUCLEOTIDE SEQUENCE [LARGE SCALE GENOMIC DNA]</scope>
    <source>
        <strain evidence="9 10">NC64A</strain>
    </source>
</reference>
<dbReference type="PANTHER" id="PTHR48053">
    <property type="entry name" value="LEUCINE RICH REPEAT FAMILY PROTEIN, EXPRESSED"/>
    <property type="match status" value="1"/>
</dbReference>
<dbReference type="RefSeq" id="XP_005847985.1">
    <property type="nucleotide sequence ID" value="XM_005847923.1"/>
</dbReference>
<dbReference type="SMART" id="SM00220">
    <property type="entry name" value="S_TKc"/>
    <property type="match status" value="1"/>
</dbReference>
<dbReference type="GO" id="GO:0016020">
    <property type="term" value="C:membrane"/>
    <property type="evidence" value="ECO:0007669"/>
    <property type="project" value="UniProtKB-SubCell"/>
</dbReference>
<dbReference type="InterPro" id="IPR000719">
    <property type="entry name" value="Prot_kinase_dom"/>
</dbReference>
<gene>
    <name evidence="9" type="ORF">CHLNCDRAFT_145500</name>
</gene>
<dbReference type="Pfam" id="PF00560">
    <property type="entry name" value="LRR_1"/>
    <property type="match status" value="2"/>
</dbReference>
<keyword evidence="7" id="KW-0067">ATP-binding</keyword>
<name>E1ZDM3_CHLVA</name>
<keyword evidence="5" id="KW-0677">Repeat</keyword>
<organism evidence="10">
    <name type="scientific">Chlorella variabilis</name>
    <name type="common">Green alga</name>
    <dbReference type="NCBI Taxonomy" id="554065"/>
    <lineage>
        <taxon>Eukaryota</taxon>
        <taxon>Viridiplantae</taxon>
        <taxon>Chlorophyta</taxon>
        <taxon>core chlorophytes</taxon>
        <taxon>Trebouxiophyceae</taxon>
        <taxon>Chlorellales</taxon>
        <taxon>Chlorellaceae</taxon>
        <taxon>Chlorella clade</taxon>
        <taxon>Chlorella</taxon>
    </lineage>
</organism>
<dbReference type="GO" id="GO:0005930">
    <property type="term" value="C:axoneme"/>
    <property type="evidence" value="ECO:0007669"/>
    <property type="project" value="UniProtKB-SubCell"/>
</dbReference>
<proteinExistence type="predicted"/>
<dbReference type="PANTHER" id="PTHR48053:SF71">
    <property type="entry name" value="LEUCINE RICH REPEAT FAMILY PROTEIN, EXPRESSED"/>
    <property type="match status" value="1"/>
</dbReference>
<dbReference type="InParanoid" id="E1ZDM3"/>
<evidence type="ECO:0000256" key="4">
    <source>
        <dbReference type="ARBA" id="ARBA00022729"/>
    </source>
</evidence>
<evidence type="ECO:0000256" key="7">
    <source>
        <dbReference type="ARBA" id="ARBA00022840"/>
    </source>
</evidence>
<dbReference type="KEGG" id="cvr:CHLNCDRAFT_145500"/>
<dbReference type="EMBL" id="GL433843">
    <property type="protein sequence ID" value="EFN55883.1"/>
    <property type="molecule type" value="Genomic_DNA"/>
</dbReference>
<dbReference type="SUPFAM" id="SSF56112">
    <property type="entry name" value="Protein kinase-like (PK-like)"/>
    <property type="match status" value="1"/>
</dbReference>
<dbReference type="Gene3D" id="1.10.510.10">
    <property type="entry name" value="Transferase(Phosphotransferase) domain 1"/>
    <property type="match status" value="1"/>
</dbReference>
<dbReference type="Pfam" id="PF13855">
    <property type="entry name" value="LRR_8"/>
    <property type="match status" value="1"/>
</dbReference>
<keyword evidence="3" id="KW-0433">Leucine-rich repeat</keyword>
<keyword evidence="10" id="KW-1185">Reference proteome</keyword>
<dbReference type="OrthoDB" id="509867at2759"/>
<dbReference type="Gene3D" id="3.80.10.10">
    <property type="entry name" value="Ribonuclease Inhibitor"/>
    <property type="match status" value="4"/>
</dbReference>
<dbReference type="GeneID" id="17355254"/>
<dbReference type="InterPro" id="IPR051716">
    <property type="entry name" value="Plant_RL_S/T_kinase"/>
</dbReference>
<evidence type="ECO:0000256" key="6">
    <source>
        <dbReference type="ARBA" id="ARBA00022741"/>
    </source>
</evidence>
<evidence type="ECO:0000256" key="3">
    <source>
        <dbReference type="ARBA" id="ARBA00022614"/>
    </source>
</evidence>
<evidence type="ECO:0000313" key="9">
    <source>
        <dbReference type="EMBL" id="EFN55883.1"/>
    </source>
</evidence>
<comment type="subcellular location">
    <subcellularLocation>
        <location evidence="2">Cytoplasm</location>
        <location evidence="2">Cytoskeleton</location>
        <location evidence="2">Cilium axoneme</location>
    </subcellularLocation>
    <subcellularLocation>
        <location evidence="1">Membrane</location>
        <topology evidence="1">Single-pass membrane protein</topology>
    </subcellularLocation>
</comment>
<evidence type="ECO:0000256" key="1">
    <source>
        <dbReference type="ARBA" id="ARBA00004167"/>
    </source>
</evidence>
<dbReference type="AlphaFoldDB" id="E1ZDM3"/>
<dbReference type="SMART" id="SM00369">
    <property type="entry name" value="LRR_TYP"/>
    <property type="match status" value="4"/>
</dbReference>
<protein>
    <recommendedName>
        <fullName evidence="8">Protein kinase domain-containing protein</fullName>
    </recommendedName>
</protein>
<dbReference type="InterPro" id="IPR001611">
    <property type="entry name" value="Leu-rich_rpt"/>
</dbReference>
<sequence length="664" mass="72093">MADPCTWQGVGCDATGRVTHLAFMYGDLLLPLRLSSSFVELVAQLPALQVLNMQQASTFDHPTQLPDSWAGLKQLRTLRMLQVEFSGSLPPSWGAKNLDLSFNRLSGTLPPGWASPVLSTINVGQNLLTGTLPAEWVDALPALTSLQLDHNRLRGTLPIVWQWFPKLEYLWLYNNRLTGTLPQGLGCNGSFARLSQLDLSHNSLTGRLPAGYLQNNSLAGTLPVQLPCSFPALQQLDAAFNQLSGTLPPNWWGAREGSTLSWKNLGALILHHNRLSGPLPPGFLVRPPRDQHMLRAVDLSHNQLTGTLSNLVGLDLQHRKPKSFHLQVLSLADNLLHGSLPSNWSRAATLSGLLGLNLSGNAFTGTLPASWLAIEAWPNMHFLDVARNKLEGLIDVPPRGAKRQFSLLVWPGNSGLCTGAADTGSPAACLNVSDTVAWKESVYSTGSHVSHHYEQIREHSPDPGWAVCSRVDATVYLARLHDALAVAVKVMLLPVGPMLNEQLQQEVSLVHRCHHPGILQLVGVCWAQGLVFVVTELMSGGSLLSQLPNPVLRYHARGRELLLQVASTLHHLHGRKIVHLDLKASNVLLDGSLGTAKICDLGQSGILQASIVTAHGTPNCYSSPEQLAGGWCGPASDIYSLGIVMLEVLTGRCLSIALFMWQSW</sequence>
<dbReference type="InterPro" id="IPR032675">
    <property type="entry name" value="LRR_dom_sf"/>
</dbReference>
<evidence type="ECO:0000259" key="8">
    <source>
        <dbReference type="PROSITE" id="PS50011"/>
    </source>
</evidence>
<evidence type="ECO:0000313" key="10">
    <source>
        <dbReference type="Proteomes" id="UP000008141"/>
    </source>
</evidence>
<evidence type="ECO:0000256" key="2">
    <source>
        <dbReference type="ARBA" id="ARBA00004430"/>
    </source>
</evidence>
<dbReference type="PROSITE" id="PS50011">
    <property type="entry name" value="PROTEIN_KINASE_DOM"/>
    <property type="match status" value="1"/>
</dbReference>
<dbReference type="CDD" id="cd14014">
    <property type="entry name" value="STKc_PknB_like"/>
    <property type="match status" value="1"/>
</dbReference>
<dbReference type="OMA" id="WLAIEAW"/>
<dbReference type="InterPro" id="IPR011009">
    <property type="entry name" value="Kinase-like_dom_sf"/>
</dbReference>
<accession>E1ZDM3</accession>
<dbReference type="PROSITE" id="PS00108">
    <property type="entry name" value="PROTEIN_KINASE_ST"/>
    <property type="match status" value="1"/>
</dbReference>
<keyword evidence="4" id="KW-0732">Signal</keyword>
<dbReference type="SUPFAM" id="SSF52058">
    <property type="entry name" value="L domain-like"/>
    <property type="match status" value="1"/>
</dbReference>
<dbReference type="Proteomes" id="UP000008141">
    <property type="component" value="Unassembled WGS sequence"/>
</dbReference>
<evidence type="ECO:0000256" key="5">
    <source>
        <dbReference type="ARBA" id="ARBA00022737"/>
    </source>
</evidence>
<dbReference type="Pfam" id="PF00069">
    <property type="entry name" value="Pkinase"/>
    <property type="match status" value="1"/>
</dbReference>